<sequence>MGTLALRGGIVGLNFVIMIGLAAYLGLDAFGALAVAWGLALVAGTVLSLGGPLMLLRHLTDGGGLSSQVVILQVMVLPFLLAAIAYPLLEAVFPGSPWLAILLAGLGINLVTCLASIMRALGSLQLSMALRDAGPQLALGQAVVFGAHTGDMVLIYTLFWLGLFAALAGFWCVRHPRFNSLIKPRGKAADIAWSLWGTAVLGTGLAQVDIIAAAHLLSPEEVGLYALLRRLANLVALPVSVATWVSAAPVSAAFGARDIRQLQHASAKGSQIAFLPSLILFAAGCAVLPLSSWILEDAAGVLALILLIGALVQAIFASSYTVATLCAQAHWAAGARLLSIGLYLILAFHLGASAIGPIQNALLYVGAISAGSLGLWVVIWWQMGVDTSVMVLMREKGAVWRLS</sequence>
<comment type="subcellular location">
    <subcellularLocation>
        <location evidence="1">Cell membrane</location>
        <topology evidence="1">Multi-pass membrane protein</topology>
    </subcellularLocation>
</comment>
<keyword evidence="2" id="KW-1003">Cell membrane</keyword>
<feature type="transmembrane region" description="Helical" evidence="6">
    <location>
        <begin position="68"/>
        <end position="89"/>
    </location>
</feature>
<dbReference type="Proteomes" id="UP001440612">
    <property type="component" value="Chromosome"/>
</dbReference>
<evidence type="ECO:0000256" key="6">
    <source>
        <dbReference type="SAM" id="Phobius"/>
    </source>
</evidence>
<evidence type="ECO:0000256" key="3">
    <source>
        <dbReference type="ARBA" id="ARBA00022692"/>
    </source>
</evidence>
<dbReference type="RefSeq" id="WP_341366843.1">
    <property type="nucleotide sequence ID" value="NZ_CP150951.2"/>
</dbReference>
<evidence type="ECO:0000256" key="4">
    <source>
        <dbReference type="ARBA" id="ARBA00022989"/>
    </source>
</evidence>
<feature type="transmembrane region" description="Helical" evidence="6">
    <location>
        <begin position="234"/>
        <end position="254"/>
    </location>
</feature>
<dbReference type="EMBL" id="CP150951">
    <property type="protein sequence ID" value="WZC48730.1"/>
    <property type="molecule type" value="Genomic_DNA"/>
</dbReference>
<evidence type="ECO:0000256" key="1">
    <source>
        <dbReference type="ARBA" id="ARBA00004651"/>
    </source>
</evidence>
<evidence type="ECO:0000313" key="7">
    <source>
        <dbReference type="EMBL" id="WZC48730.1"/>
    </source>
</evidence>
<feature type="transmembrane region" description="Helical" evidence="6">
    <location>
        <begin position="95"/>
        <end position="117"/>
    </location>
</feature>
<reference evidence="8" key="1">
    <citation type="submission" date="2024-04" db="EMBL/GenBank/DDBJ databases">
        <title>Phylogenomic analyses of a clade within the roseobacter group suggest taxonomic reassignments of species of the genera Aestuariivita, Citreicella, Loktanella, Nautella, Pelagibaca, Ruegeria, Thalassobius, Thiobacimonas and Tropicibacter, and the proposal o.</title>
        <authorList>
            <person name="Jeon C.O."/>
        </authorList>
    </citation>
    <scope>NUCLEOTIDE SEQUENCE [LARGE SCALE GENOMIC DNA]</scope>
    <source>
        <strain evidence="8">BS5-3</strain>
    </source>
</reference>
<evidence type="ECO:0000256" key="5">
    <source>
        <dbReference type="ARBA" id="ARBA00023136"/>
    </source>
</evidence>
<feature type="transmembrane region" description="Helical" evidence="6">
    <location>
        <begin position="193"/>
        <end position="214"/>
    </location>
</feature>
<keyword evidence="4 6" id="KW-1133">Transmembrane helix</keyword>
<keyword evidence="8" id="KW-1185">Reference proteome</keyword>
<dbReference type="InterPro" id="IPR050833">
    <property type="entry name" value="Poly_Biosynth_Transport"/>
</dbReference>
<gene>
    <name evidence="7" type="ORF">AABB29_18120</name>
</gene>
<feature type="transmembrane region" description="Helical" evidence="6">
    <location>
        <begin position="301"/>
        <end position="323"/>
    </location>
</feature>
<dbReference type="PANTHER" id="PTHR30250:SF11">
    <property type="entry name" value="O-ANTIGEN TRANSPORTER-RELATED"/>
    <property type="match status" value="1"/>
</dbReference>
<feature type="transmembrane region" description="Helical" evidence="6">
    <location>
        <begin position="335"/>
        <end position="355"/>
    </location>
</feature>
<keyword evidence="3 6" id="KW-0812">Transmembrane</keyword>
<accession>A0ABZ2V3M2</accession>
<feature type="transmembrane region" description="Helical" evidence="6">
    <location>
        <begin position="9"/>
        <end position="27"/>
    </location>
</feature>
<evidence type="ECO:0000256" key="2">
    <source>
        <dbReference type="ARBA" id="ARBA00022475"/>
    </source>
</evidence>
<evidence type="ECO:0000313" key="8">
    <source>
        <dbReference type="Proteomes" id="UP001440612"/>
    </source>
</evidence>
<name>A0ABZ2V3M2_9RHOB</name>
<feature type="transmembrane region" description="Helical" evidence="6">
    <location>
        <begin position="153"/>
        <end position="173"/>
    </location>
</feature>
<keyword evidence="5 6" id="KW-0472">Membrane</keyword>
<feature type="transmembrane region" description="Helical" evidence="6">
    <location>
        <begin position="274"/>
        <end position="295"/>
    </location>
</feature>
<proteinExistence type="predicted"/>
<feature type="transmembrane region" description="Helical" evidence="6">
    <location>
        <begin position="33"/>
        <end position="56"/>
    </location>
</feature>
<organism evidence="7 8">
    <name type="scientific">Yoonia phaeophyticola</name>
    <dbReference type="NCBI Taxonomy" id="3137369"/>
    <lineage>
        <taxon>Bacteria</taxon>
        <taxon>Pseudomonadati</taxon>
        <taxon>Pseudomonadota</taxon>
        <taxon>Alphaproteobacteria</taxon>
        <taxon>Rhodobacterales</taxon>
        <taxon>Paracoccaceae</taxon>
        <taxon>Yoonia</taxon>
    </lineage>
</organism>
<protein>
    <submittedName>
        <fullName evidence="7">Lipopolysaccharide biosynthesis protein</fullName>
    </submittedName>
</protein>
<feature type="transmembrane region" description="Helical" evidence="6">
    <location>
        <begin position="361"/>
        <end position="381"/>
    </location>
</feature>
<dbReference type="PANTHER" id="PTHR30250">
    <property type="entry name" value="PST FAMILY PREDICTED COLANIC ACID TRANSPORTER"/>
    <property type="match status" value="1"/>
</dbReference>